<sequence length="65" mass="7268">MISHEAFIGAIFFAAFYFFFAGIVAEHSSSNRHKDISSPIPSIARGLAWPLALIKYALLVIWGWL</sequence>
<feature type="transmembrane region" description="Helical" evidence="1">
    <location>
        <begin position="6"/>
        <end position="25"/>
    </location>
</feature>
<keyword evidence="1" id="KW-0472">Membrane</keyword>
<evidence type="ECO:0000256" key="1">
    <source>
        <dbReference type="SAM" id="Phobius"/>
    </source>
</evidence>
<feature type="transmembrane region" description="Helical" evidence="1">
    <location>
        <begin position="46"/>
        <end position="64"/>
    </location>
</feature>
<evidence type="ECO:0000313" key="2">
    <source>
        <dbReference type="EMBL" id="AVV37808.1"/>
    </source>
</evidence>
<dbReference type="EMBL" id="CP028349">
    <property type="protein sequence ID" value="AVV37808.1"/>
    <property type="molecule type" value="Genomic_DNA"/>
</dbReference>
<keyword evidence="1" id="KW-0812">Transmembrane</keyword>
<name>A0AAN1TVT7_9GAMM</name>
<keyword evidence="1" id="KW-1133">Transmembrane helix</keyword>
<accession>A0AAN1TVT7</accession>
<gene>
    <name evidence="2" type="ORF">C9381_11655</name>
</gene>
<protein>
    <submittedName>
        <fullName evidence="2">Uncharacterized protein</fullName>
    </submittedName>
</protein>
<evidence type="ECO:0000313" key="3">
    <source>
        <dbReference type="Proteomes" id="UP000241538"/>
    </source>
</evidence>
<reference evidence="2 3" key="1">
    <citation type="journal article" date="2018" name="Int J Genomics">
        <title>Comparative Genomics Analysis of Plasmid pPV989-94 from a Clinical Isolate of Pantoea vagans PV989.</title>
        <authorList>
            <person name="Xu L."/>
            <person name="Yin M."/>
            <person name="Zhu T."/>
            <person name="Lu J."/>
            <person name="Bao Q."/>
        </authorList>
    </citation>
    <scope>NUCLEOTIDE SEQUENCE [LARGE SCALE GENOMIC DNA]</scope>
    <source>
        <strain evidence="2 3">PV989</strain>
    </source>
</reference>
<dbReference type="Proteomes" id="UP000241538">
    <property type="component" value="Chromosome"/>
</dbReference>
<dbReference type="AlphaFoldDB" id="A0AAN1TVT7"/>
<proteinExistence type="predicted"/>
<dbReference type="RefSeq" id="WP_107319667.1">
    <property type="nucleotide sequence ID" value="NZ_CP028349.1"/>
</dbReference>
<organism evidence="2 3">
    <name type="scientific">Pantoea vagans</name>
    <dbReference type="NCBI Taxonomy" id="470934"/>
    <lineage>
        <taxon>Bacteria</taxon>
        <taxon>Pseudomonadati</taxon>
        <taxon>Pseudomonadota</taxon>
        <taxon>Gammaproteobacteria</taxon>
        <taxon>Enterobacterales</taxon>
        <taxon>Erwiniaceae</taxon>
        <taxon>Pantoea</taxon>
    </lineage>
</organism>